<evidence type="ECO:0000256" key="1">
    <source>
        <dbReference type="ARBA" id="ARBA00001947"/>
    </source>
</evidence>
<evidence type="ECO:0000256" key="5">
    <source>
        <dbReference type="ARBA" id="ARBA00022723"/>
    </source>
</evidence>
<evidence type="ECO:0000256" key="6">
    <source>
        <dbReference type="ARBA" id="ARBA00022801"/>
    </source>
</evidence>
<keyword evidence="7" id="KW-0862">Zinc</keyword>
<dbReference type="InterPro" id="IPR014782">
    <property type="entry name" value="Peptidase_M1_dom"/>
</dbReference>
<dbReference type="InterPro" id="IPR037144">
    <property type="entry name" value="Peptidase_M1_pepN_C_sf"/>
</dbReference>
<keyword evidence="5" id="KW-0479">Metal-binding</keyword>
<evidence type="ECO:0000256" key="2">
    <source>
        <dbReference type="ARBA" id="ARBA00010136"/>
    </source>
</evidence>
<dbReference type="InterPro" id="IPR024601">
    <property type="entry name" value="Peptidase_M1_pepN_C"/>
</dbReference>
<proteinExistence type="inferred from homology"/>
<dbReference type="PANTHER" id="PTHR46322:SF1">
    <property type="entry name" value="PUROMYCIN-SENSITIVE AMINOPEPTIDASE"/>
    <property type="match status" value="1"/>
</dbReference>
<evidence type="ECO:0000256" key="7">
    <source>
        <dbReference type="ARBA" id="ARBA00022833"/>
    </source>
</evidence>
<comment type="similarity">
    <text evidence="2">Belongs to the peptidase M1 family.</text>
</comment>
<evidence type="ECO:0000259" key="10">
    <source>
        <dbReference type="Pfam" id="PF11940"/>
    </source>
</evidence>
<dbReference type="Gene3D" id="2.60.40.1840">
    <property type="match status" value="1"/>
</dbReference>
<gene>
    <name evidence="12" type="ORF">HAND00432_LOCUS26277</name>
</gene>
<accession>A0A7S1EJL9</accession>
<dbReference type="InterPro" id="IPR012779">
    <property type="entry name" value="Peptidase_M1_pepN"/>
</dbReference>
<dbReference type="InterPro" id="IPR035414">
    <property type="entry name" value="Peptidase_M1_pepN_Ig-like"/>
</dbReference>
<dbReference type="InterPro" id="IPR038438">
    <property type="entry name" value="PepN_Ig-like_sf"/>
</dbReference>
<dbReference type="InterPro" id="IPR027268">
    <property type="entry name" value="Peptidase_M4/M1_CTD_sf"/>
</dbReference>
<keyword evidence="8" id="KW-0482">Metalloprotease</keyword>
<dbReference type="Pfam" id="PF17432">
    <property type="entry name" value="DUF3458_C"/>
    <property type="match status" value="1"/>
</dbReference>
<dbReference type="Gene3D" id="3.30.2010.30">
    <property type="match status" value="1"/>
</dbReference>
<dbReference type="InterPro" id="IPR001930">
    <property type="entry name" value="Peptidase_M1"/>
</dbReference>
<name>A0A7S1EJL9_HEMAN</name>
<dbReference type="EMBL" id="HBFX01043746">
    <property type="protein sequence ID" value="CAD8975272.1"/>
    <property type="molecule type" value="Transcribed_RNA"/>
</dbReference>
<keyword evidence="6" id="KW-0378">Hydrolase</keyword>
<dbReference type="Gene3D" id="1.10.390.10">
    <property type="entry name" value="Neutral Protease Domain 2"/>
    <property type="match status" value="1"/>
</dbReference>
<evidence type="ECO:0000256" key="3">
    <source>
        <dbReference type="ARBA" id="ARBA00022438"/>
    </source>
</evidence>
<feature type="domain" description="Peptidase M1 alanyl aminopeptidase C-terminal" evidence="11">
    <location>
        <begin position="334"/>
        <end position="652"/>
    </location>
</feature>
<feature type="domain" description="Peptidase M1 membrane alanine aminopeptidase" evidence="9">
    <location>
        <begin position="4"/>
        <end position="200"/>
    </location>
</feature>
<evidence type="ECO:0000256" key="8">
    <source>
        <dbReference type="ARBA" id="ARBA00023049"/>
    </source>
</evidence>
<organism evidence="12">
    <name type="scientific">Hemiselmis andersenii</name>
    <name type="common">Cryptophyte alga</name>
    <dbReference type="NCBI Taxonomy" id="464988"/>
    <lineage>
        <taxon>Eukaryota</taxon>
        <taxon>Cryptophyceae</taxon>
        <taxon>Cryptomonadales</taxon>
        <taxon>Hemiselmidaceae</taxon>
        <taxon>Hemiselmis</taxon>
    </lineage>
</organism>
<keyword evidence="4" id="KW-0645">Protease</keyword>
<dbReference type="GO" id="GO:0008237">
    <property type="term" value="F:metallopeptidase activity"/>
    <property type="evidence" value="ECO:0007669"/>
    <property type="project" value="UniProtKB-KW"/>
</dbReference>
<comment type="cofactor">
    <cofactor evidence="1">
        <name>Zn(2+)</name>
        <dbReference type="ChEBI" id="CHEBI:29105"/>
    </cofactor>
</comment>
<dbReference type="Gene3D" id="1.25.50.10">
    <property type="entry name" value="Peptidase M1, alanyl aminopeptidase, C-terminal domain"/>
    <property type="match status" value="1"/>
</dbReference>
<dbReference type="Pfam" id="PF11940">
    <property type="entry name" value="DUF3458"/>
    <property type="match status" value="1"/>
</dbReference>
<evidence type="ECO:0000313" key="12">
    <source>
        <dbReference type="EMBL" id="CAD8975272.1"/>
    </source>
</evidence>
<keyword evidence="3" id="KW-0031">Aminopeptidase</keyword>
<evidence type="ECO:0008006" key="13">
    <source>
        <dbReference type="Google" id="ProtNLM"/>
    </source>
</evidence>
<evidence type="ECO:0000259" key="9">
    <source>
        <dbReference type="Pfam" id="PF01433"/>
    </source>
</evidence>
<dbReference type="NCBIfam" id="TIGR02414">
    <property type="entry name" value="pepN_proteo"/>
    <property type="match status" value="1"/>
</dbReference>
<dbReference type="Pfam" id="PF01433">
    <property type="entry name" value="Peptidase_M1"/>
    <property type="match status" value="1"/>
</dbReference>
<dbReference type="PANTHER" id="PTHR46322">
    <property type="entry name" value="PUROMYCIN-SENSITIVE AMINOPEPTIDASE"/>
    <property type="match status" value="1"/>
</dbReference>
<dbReference type="GO" id="GO:0006508">
    <property type="term" value="P:proteolysis"/>
    <property type="evidence" value="ECO:0007669"/>
    <property type="project" value="UniProtKB-KW"/>
</dbReference>
<evidence type="ECO:0000256" key="4">
    <source>
        <dbReference type="ARBA" id="ARBA00022670"/>
    </source>
</evidence>
<dbReference type="GO" id="GO:0008270">
    <property type="term" value="F:zinc ion binding"/>
    <property type="evidence" value="ECO:0007669"/>
    <property type="project" value="InterPro"/>
</dbReference>
<protein>
    <recommendedName>
        <fullName evidence="13">Peptidase M1 leukotriene A4 hydrolase/aminopeptidase C-terminal domain-containing protein</fullName>
    </recommendedName>
</protein>
<evidence type="ECO:0000259" key="11">
    <source>
        <dbReference type="Pfam" id="PF17432"/>
    </source>
</evidence>
<sequence length="659" mass="72639">MSSLAQAFRWDEERWGRVYDLEQFNVVVVDDFNMGAMENKSLNVFNSRLVLATPETATDYSYESIQGIIGHEYFHNWTGNRVTLNSWFHLTLKEGLTVFRDQEFTSDLNSRSVKRIDDVRFVRENQFVEDGGALSHPIRPPFYEKMDNFYTSTVYEKGAEVVRMYQTLLGREGFRRGLDAYFERHDGSAVSCDEFWDAMLGGHPLKDAFHLWYEQAGTPTVFATHSYDEAAKALTIHLRQELPRTPGDVGSGKRPMLIPVSLGLLSPSGADMEIPSVARDGGPAEAQPAGATTAVLLLQGWENTFVVGASERPVPSILRDFSAPVRLKTDLTEDQTLFLLAHDSDAVNRWDAAQTLTANLILSSLADPSAPPDCRRVVSAFSTALKDTRADKRLLAHMLDLPSVPDLCLRTSKPDPTAVHAARQRVMAALAGDLREDFERLYEANMPTGAYSFDAEGCGRRALRLTCLRYLSCGGGDAGRARAVEAFRGAANMTEQLGALRCVCAAAGPERDECLAAFYNQWKGEMLCVCHWLRVQSSCDMPGNVENVRALLSHEAFDIRSPNKCSSLVRAFATSNVNFHSHDGSGYRLLADMALMVDAVNPQVASMAMGAFTSLRSYDAHREALMLAECKRLAGGPTALSPNLSEVVNRCIAGGSGDE</sequence>
<dbReference type="GO" id="GO:0004177">
    <property type="term" value="F:aminopeptidase activity"/>
    <property type="evidence" value="ECO:0007669"/>
    <property type="project" value="UniProtKB-KW"/>
</dbReference>
<dbReference type="SUPFAM" id="SSF55486">
    <property type="entry name" value="Metalloproteases ('zincins'), catalytic domain"/>
    <property type="match status" value="1"/>
</dbReference>
<dbReference type="PRINTS" id="PR00756">
    <property type="entry name" value="ALADIPTASE"/>
</dbReference>
<feature type="domain" description="Peptidase M1 alanyl aminopeptidase Ig-like fold" evidence="10">
    <location>
        <begin position="217"/>
        <end position="329"/>
    </location>
</feature>
<reference evidence="12" key="1">
    <citation type="submission" date="2021-01" db="EMBL/GenBank/DDBJ databases">
        <authorList>
            <person name="Corre E."/>
            <person name="Pelletier E."/>
            <person name="Niang G."/>
            <person name="Scheremetjew M."/>
            <person name="Finn R."/>
            <person name="Kale V."/>
            <person name="Holt S."/>
            <person name="Cochrane G."/>
            <person name="Meng A."/>
            <person name="Brown T."/>
            <person name="Cohen L."/>
        </authorList>
    </citation>
    <scope>NUCLEOTIDE SEQUENCE</scope>
    <source>
        <strain evidence="12">CCMP644</strain>
    </source>
</reference>
<dbReference type="AlphaFoldDB" id="A0A7S1EJL9"/>